<reference evidence="2 3" key="1">
    <citation type="submission" date="2014-04" db="EMBL/GenBank/DDBJ databases">
        <authorList>
            <consortium name="DOE Joint Genome Institute"/>
            <person name="Kuo A."/>
            <person name="Martino E."/>
            <person name="Perotto S."/>
            <person name="Kohler A."/>
            <person name="Nagy L.G."/>
            <person name="Floudas D."/>
            <person name="Copeland A."/>
            <person name="Barry K.W."/>
            <person name="Cichocki N."/>
            <person name="Veneault-Fourrey C."/>
            <person name="LaButti K."/>
            <person name="Lindquist E.A."/>
            <person name="Lipzen A."/>
            <person name="Lundell T."/>
            <person name="Morin E."/>
            <person name="Murat C."/>
            <person name="Sun H."/>
            <person name="Tunlid A."/>
            <person name="Henrissat B."/>
            <person name="Grigoriev I.V."/>
            <person name="Hibbett D.S."/>
            <person name="Martin F."/>
            <person name="Nordberg H.P."/>
            <person name="Cantor M.N."/>
            <person name="Hua S.X."/>
        </authorList>
    </citation>
    <scope>NUCLEOTIDE SEQUENCE [LARGE SCALE GENOMIC DNA]</scope>
    <source>
        <strain evidence="2 3">Zn</strain>
    </source>
</reference>
<feature type="compositionally biased region" description="Basic residues" evidence="1">
    <location>
        <begin position="22"/>
        <end position="31"/>
    </location>
</feature>
<dbReference type="STRING" id="913774.A0A0C3HKZ2"/>
<dbReference type="HOGENOM" id="CLU_098435_1_1_1"/>
<dbReference type="AlphaFoldDB" id="A0A0C3HKZ2"/>
<dbReference type="PANTHER" id="PTHR13282:SF6">
    <property type="entry name" value="PROTEIN FAM32A"/>
    <property type="match status" value="1"/>
</dbReference>
<evidence type="ECO:0000313" key="2">
    <source>
        <dbReference type="EMBL" id="KIN03695.1"/>
    </source>
</evidence>
<name>A0A0C3HKZ2_OIDMZ</name>
<dbReference type="Proteomes" id="UP000054321">
    <property type="component" value="Unassembled WGS sequence"/>
</dbReference>
<dbReference type="GO" id="GO:0005730">
    <property type="term" value="C:nucleolus"/>
    <property type="evidence" value="ECO:0007669"/>
    <property type="project" value="TreeGrafter"/>
</dbReference>
<reference evidence="3" key="2">
    <citation type="submission" date="2015-01" db="EMBL/GenBank/DDBJ databases">
        <title>Evolutionary Origins and Diversification of the Mycorrhizal Mutualists.</title>
        <authorList>
            <consortium name="DOE Joint Genome Institute"/>
            <consortium name="Mycorrhizal Genomics Consortium"/>
            <person name="Kohler A."/>
            <person name="Kuo A."/>
            <person name="Nagy L.G."/>
            <person name="Floudas D."/>
            <person name="Copeland A."/>
            <person name="Barry K.W."/>
            <person name="Cichocki N."/>
            <person name="Veneault-Fourrey C."/>
            <person name="LaButti K."/>
            <person name="Lindquist E.A."/>
            <person name="Lipzen A."/>
            <person name="Lundell T."/>
            <person name="Morin E."/>
            <person name="Murat C."/>
            <person name="Riley R."/>
            <person name="Ohm R."/>
            <person name="Sun H."/>
            <person name="Tunlid A."/>
            <person name="Henrissat B."/>
            <person name="Grigoriev I.V."/>
            <person name="Hibbett D.S."/>
            <person name="Martin F."/>
        </authorList>
    </citation>
    <scope>NUCLEOTIDE SEQUENCE [LARGE SCALE GENOMIC DNA]</scope>
    <source>
        <strain evidence="3">Zn</strain>
    </source>
</reference>
<sequence length="129" mass="14242">MADDDYHTPGGGLKLKGAKPTGIKKKKKKHSSSSTPSRDSALQKAAAADEASSAKPSEDDDAELRELEQRDPHDGKTAAERAAEEMRRKRLSDRLAREGTKTHKERVEELNKYLSNLSEHHDMPRIGPG</sequence>
<dbReference type="Pfam" id="PF08555">
    <property type="entry name" value="FAM32A"/>
    <property type="match status" value="1"/>
</dbReference>
<protein>
    <recommendedName>
        <fullName evidence="4">DUF1754-domain-containing protein</fullName>
    </recommendedName>
</protein>
<feature type="region of interest" description="Disordered" evidence="1">
    <location>
        <begin position="1"/>
        <end position="105"/>
    </location>
</feature>
<dbReference type="InParanoid" id="A0A0C3HKZ2"/>
<keyword evidence="3" id="KW-1185">Reference proteome</keyword>
<accession>A0A0C3HKZ2</accession>
<evidence type="ECO:0000313" key="3">
    <source>
        <dbReference type="Proteomes" id="UP000054321"/>
    </source>
</evidence>
<evidence type="ECO:0008006" key="4">
    <source>
        <dbReference type="Google" id="ProtNLM"/>
    </source>
</evidence>
<feature type="compositionally biased region" description="Low complexity" evidence="1">
    <location>
        <begin position="32"/>
        <end position="55"/>
    </location>
</feature>
<dbReference type="InterPro" id="IPR013865">
    <property type="entry name" value="FAM32A"/>
</dbReference>
<dbReference type="PANTHER" id="PTHR13282">
    <property type="entry name" value="PROTEIN FAM32A"/>
    <property type="match status" value="1"/>
</dbReference>
<organism evidence="2 3">
    <name type="scientific">Oidiodendron maius (strain Zn)</name>
    <dbReference type="NCBI Taxonomy" id="913774"/>
    <lineage>
        <taxon>Eukaryota</taxon>
        <taxon>Fungi</taxon>
        <taxon>Dikarya</taxon>
        <taxon>Ascomycota</taxon>
        <taxon>Pezizomycotina</taxon>
        <taxon>Leotiomycetes</taxon>
        <taxon>Leotiomycetes incertae sedis</taxon>
        <taxon>Myxotrichaceae</taxon>
        <taxon>Oidiodendron</taxon>
    </lineage>
</organism>
<gene>
    <name evidence="2" type="ORF">OIDMADRAFT_177807</name>
</gene>
<dbReference type="EMBL" id="KN832873">
    <property type="protein sequence ID" value="KIN03695.1"/>
    <property type="molecule type" value="Genomic_DNA"/>
</dbReference>
<evidence type="ECO:0000256" key="1">
    <source>
        <dbReference type="SAM" id="MobiDB-lite"/>
    </source>
</evidence>
<dbReference type="OrthoDB" id="205403at2759"/>
<proteinExistence type="predicted"/>
<feature type="compositionally biased region" description="Basic and acidic residues" evidence="1">
    <location>
        <begin position="64"/>
        <end position="105"/>
    </location>
</feature>